<dbReference type="InterPro" id="IPR037448">
    <property type="entry name" value="Zig-8"/>
</dbReference>
<evidence type="ECO:0000313" key="2">
    <source>
        <dbReference type="EMBL" id="KAK8384713.1"/>
    </source>
</evidence>
<organism evidence="2 3">
    <name type="scientific">Scylla paramamosain</name>
    <name type="common">Mud crab</name>
    <dbReference type="NCBI Taxonomy" id="85552"/>
    <lineage>
        <taxon>Eukaryota</taxon>
        <taxon>Metazoa</taxon>
        <taxon>Ecdysozoa</taxon>
        <taxon>Arthropoda</taxon>
        <taxon>Crustacea</taxon>
        <taxon>Multicrustacea</taxon>
        <taxon>Malacostraca</taxon>
        <taxon>Eumalacostraca</taxon>
        <taxon>Eucarida</taxon>
        <taxon>Decapoda</taxon>
        <taxon>Pleocyemata</taxon>
        <taxon>Brachyura</taxon>
        <taxon>Eubrachyura</taxon>
        <taxon>Portunoidea</taxon>
        <taxon>Portunidae</taxon>
        <taxon>Portuninae</taxon>
        <taxon>Scylla</taxon>
    </lineage>
</organism>
<dbReference type="Pfam" id="PF07679">
    <property type="entry name" value="I-set"/>
    <property type="match status" value="1"/>
</dbReference>
<feature type="domain" description="Ig-like" evidence="1">
    <location>
        <begin position="25"/>
        <end position="118"/>
    </location>
</feature>
<dbReference type="InterPro" id="IPR013098">
    <property type="entry name" value="Ig_I-set"/>
</dbReference>
<dbReference type="Gene3D" id="2.60.40.10">
    <property type="entry name" value="Immunoglobulins"/>
    <property type="match status" value="2"/>
</dbReference>
<dbReference type="InterPro" id="IPR013783">
    <property type="entry name" value="Ig-like_fold"/>
</dbReference>
<dbReference type="PROSITE" id="PS50835">
    <property type="entry name" value="IG_LIKE"/>
    <property type="match status" value="2"/>
</dbReference>
<dbReference type="Proteomes" id="UP001487740">
    <property type="component" value="Unassembled WGS sequence"/>
</dbReference>
<dbReference type="PANTHER" id="PTHR23279">
    <property type="entry name" value="DEFECTIVE PROBOSCIS EXTENSION RESPONSE DPR -RELATED"/>
    <property type="match status" value="1"/>
</dbReference>
<dbReference type="InterPro" id="IPR036179">
    <property type="entry name" value="Ig-like_dom_sf"/>
</dbReference>
<evidence type="ECO:0000259" key="1">
    <source>
        <dbReference type="PROSITE" id="PS50835"/>
    </source>
</evidence>
<dbReference type="AlphaFoldDB" id="A0AAW0TBP7"/>
<protein>
    <recommendedName>
        <fullName evidence="1">Ig-like domain-containing protein</fullName>
    </recommendedName>
</protein>
<evidence type="ECO:0000313" key="3">
    <source>
        <dbReference type="Proteomes" id="UP001487740"/>
    </source>
</evidence>
<keyword evidence="3" id="KW-1185">Reference proteome</keyword>
<dbReference type="InterPro" id="IPR003598">
    <property type="entry name" value="Ig_sub2"/>
</dbReference>
<accession>A0AAW0TBP7</accession>
<comment type="caution">
    <text evidence="2">The sequence shown here is derived from an EMBL/GenBank/DDBJ whole genome shotgun (WGS) entry which is preliminary data.</text>
</comment>
<name>A0AAW0TBP7_SCYPA</name>
<dbReference type="GO" id="GO:0050808">
    <property type="term" value="P:synapse organization"/>
    <property type="evidence" value="ECO:0007669"/>
    <property type="project" value="TreeGrafter"/>
</dbReference>
<sequence length="276" mass="30276">MSFCRSFAARFQFSAKCWCSWPGGPSFVDPPVNVTVSEGSHAFLPCRVANLGDRSVTWMRRRNLHIITAGLLTYSPDDRYRVLHPANTDEWTLHIRHAQPGDGGWYECQVNSDPKITTPVLLIVRDKSLDDPFYMHELDTTDNSTQVRIEGAHERYIQRGSILAITCTVDHKGRAGPSQVAWGGIALQTEKTPSRTVSRLKLSAVTPRDSGRYSCRPDTGGFASVTVHIQSDQPQAAVHQSSHSAALAAAAPLLVTASLLTGHLTAAHLTSLSTYR</sequence>
<dbReference type="InterPro" id="IPR007110">
    <property type="entry name" value="Ig-like_dom"/>
</dbReference>
<dbReference type="SMART" id="SM00408">
    <property type="entry name" value="IGc2"/>
    <property type="match status" value="2"/>
</dbReference>
<gene>
    <name evidence="2" type="ORF">O3P69_014349</name>
</gene>
<dbReference type="GO" id="GO:0032589">
    <property type="term" value="C:neuron projection membrane"/>
    <property type="evidence" value="ECO:0007669"/>
    <property type="project" value="TreeGrafter"/>
</dbReference>
<dbReference type="EMBL" id="JARAKH010000034">
    <property type="protein sequence ID" value="KAK8384713.1"/>
    <property type="molecule type" value="Genomic_DNA"/>
</dbReference>
<feature type="domain" description="Ig-like" evidence="1">
    <location>
        <begin position="132"/>
        <end position="216"/>
    </location>
</feature>
<proteinExistence type="predicted"/>
<dbReference type="PANTHER" id="PTHR23279:SF6">
    <property type="entry name" value="DEFECTIVE PROBOSCIS EXTENSION RESPONSE 7, ISOFORM F"/>
    <property type="match status" value="1"/>
</dbReference>
<dbReference type="InterPro" id="IPR003599">
    <property type="entry name" value="Ig_sub"/>
</dbReference>
<dbReference type="SUPFAM" id="SSF48726">
    <property type="entry name" value="Immunoglobulin"/>
    <property type="match status" value="2"/>
</dbReference>
<dbReference type="SMART" id="SM00409">
    <property type="entry name" value="IG"/>
    <property type="match status" value="2"/>
</dbReference>
<reference evidence="2 3" key="1">
    <citation type="submission" date="2023-03" db="EMBL/GenBank/DDBJ databases">
        <title>High-quality genome of Scylla paramamosain provides insights in environmental adaptation.</title>
        <authorList>
            <person name="Zhang L."/>
        </authorList>
    </citation>
    <scope>NUCLEOTIDE SEQUENCE [LARGE SCALE GENOMIC DNA]</scope>
    <source>
        <strain evidence="2">LZ_2023a</strain>
        <tissue evidence="2">Muscle</tissue>
    </source>
</reference>